<dbReference type="InterPro" id="IPR009061">
    <property type="entry name" value="DNA-bd_dom_put_sf"/>
</dbReference>
<keyword evidence="2" id="KW-1185">Reference proteome</keyword>
<name>A0A7K0GBK9_9ACTN</name>
<evidence type="ECO:0000313" key="2">
    <source>
        <dbReference type="Proteomes" id="UP000470010"/>
    </source>
</evidence>
<evidence type="ECO:0000313" key="1">
    <source>
        <dbReference type="EMBL" id="MRX80864.1"/>
    </source>
</evidence>
<dbReference type="AlphaFoldDB" id="A0A7K0GBK9"/>
<dbReference type="Proteomes" id="UP000470010">
    <property type="component" value="Unassembled WGS sequence"/>
</dbReference>
<dbReference type="RefSeq" id="WP_144688896.1">
    <property type="nucleotide sequence ID" value="NZ_VLLQ01000014.1"/>
</dbReference>
<sequence>MKERQGLGATGAGRELRAWLLGRSPGLGVHMLAARLPGGTAWRAREVPMWKRSDVERLTGLTRHMIQDLCNPNTSRDGLGFWEPAISKPGYSRFDEGDLLAFYLVRQLMKAGFTLKEIESAVFDLMEDDDSFERTLRRKATVLHRRRAELDSKLSALEYLEVAATAATDDRLYAVMEVALTQSAERAVQVATTETQAAEADEVLVRRGMRELVAAVLGVLRGEGAPAEMGGRGIAPLVAGWARAVADLLADDAAPATAGAQRLIRKMAHAVAGEGASAGRHAGNACDALASEDAGNARDVLASECTSSARDALAVRALAAFLNESENGVPIELVFGEGSFAFLAQAAVARVNDMDKQLR</sequence>
<gene>
    <name evidence="1" type="ORF">GJE22_09755</name>
</gene>
<reference evidence="2" key="1">
    <citation type="submission" date="2019-08" db="EMBL/GenBank/DDBJ databases">
        <title>Arthrobacter sp. nov., isolated from plateau pika and Tibetan wild ass.</title>
        <authorList>
            <person name="Ge Y."/>
        </authorList>
    </citation>
    <scope>NUCLEOTIDE SEQUENCE [LARGE SCALE GENOMIC DNA]</scope>
    <source>
        <strain evidence="2">HF-1365</strain>
    </source>
</reference>
<dbReference type="Gene3D" id="1.10.1660.10">
    <property type="match status" value="1"/>
</dbReference>
<proteinExistence type="predicted"/>
<dbReference type="SUPFAM" id="SSF46955">
    <property type="entry name" value="Putative DNA-binding domain"/>
    <property type="match status" value="1"/>
</dbReference>
<dbReference type="EMBL" id="VTFZ01000016">
    <property type="protein sequence ID" value="MRX80864.1"/>
    <property type="molecule type" value="Genomic_DNA"/>
</dbReference>
<dbReference type="CDD" id="cd00592">
    <property type="entry name" value="HTH_MerR-like"/>
    <property type="match status" value="1"/>
</dbReference>
<organism evidence="1 2">
    <name type="scientific">Enorma shizhengliae</name>
    <dbReference type="NCBI Taxonomy" id="2606615"/>
    <lineage>
        <taxon>Bacteria</taxon>
        <taxon>Bacillati</taxon>
        <taxon>Actinomycetota</taxon>
        <taxon>Coriobacteriia</taxon>
        <taxon>Coriobacteriales</taxon>
        <taxon>Coriobacteriaceae</taxon>
        <taxon>Enorma</taxon>
    </lineage>
</organism>
<accession>A0A7K0GBK9</accession>
<comment type="caution">
    <text evidence="1">The sequence shown here is derived from an EMBL/GenBank/DDBJ whole genome shotgun (WGS) entry which is preliminary data.</text>
</comment>
<protein>
    <submittedName>
        <fullName evidence="1">Uncharacterized protein</fullName>
    </submittedName>
</protein>